<dbReference type="AlphaFoldDB" id="A0A9W6YK79"/>
<keyword evidence="2" id="KW-1185">Reference proteome</keyword>
<protein>
    <submittedName>
        <fullName evidence="1">Unnamed protein product</fullName>
    </submittedName>
</protein>
<gene>
    <name evidence="1" type="ORF">Plil01_001798700</name>
</gene>
<evidence type="ECO:0000313" key="2">
    <source>
        <dbReference type="Proteomes" id="UP001165083"/>
    </source>
</evidence>
<name>A0A9W6YK79_9STRA</name>
<dbReference type="OrthoDB" id="114370at2759"/>
<reference evidence="1" key="1">
    <citation type="submission" date="2023-04" db="EMBL/GenBank/DDBJ databases">
        <title>Phytophthora lilii NBRC 32176.</title>
        <authorList>
            <person name="Ichikawa N."/>
            <person name="Sato H."/>
            <person name="Tonouchi N."/>
        </authorList>
    </citation>
    <scope>NUCLEOTIDE SEQUENCE</scope>
    <source>
        <strain evidence="1">NBRC 32176</strain>
    </source>
</reference>
<proteinExistence type="predicted"/>
<sequence>MPYSSLSWADIEQILPMGVLDLQAKTVSDEVVEQLHARLAQLRKLYGDIITGKEAKRRLFIAAVLEAVCFLLGDVTILVKEDVIGKYVLVHGRFEFVLKRGSKRISIVEAKLDDIPKGIAQIVAGLEALCDVEGLERTLGIVTTYFTWVFISDNDDEIKRTDRTLEVCDSMPTKESLKKVLGMIYGMLSDNS</sequence>
<comment type="caution">
    <text evidence="1">The sequence shown here is derived from an EMBL/GenBank/DDBJ whole genome shotgun (WGS) entry which is preliminary data.</text>
</comment>
<organism evidence="1 2">
    <name type="scientific">Phytophthora lilii</name>
    <dbReference type="NCBI Taxonomy" id="2077276"/>
    <lineage>
        <taxon>Eukaryota</taxon>
        <taxon>Sar</taxon>
        <taxon>Stramenopiles</taxon>
        <taxon>Oomycota</taxon>
        <taxon>Peronosporomycetes</taxon>
        <taxon>Peronosporales</taxon>
        <taxon>Peronosporaceae</taxon>
        <taxon>Phytophthora</taxon>
    </lineage>
</organism>
<evidence type="ECO:0000313" key="1">
    <source>
        <dbReference type="EMBL" id="GMF65302.1"/>
    </source>
</evidence>
<dbReference type="Proteomes" id="UP001165083">
    <property type="component" value="Unassembled WGS sequence"/>
</dbReference>
<accession>A0A9W6YK79</accession>
<dbReference type="EMBL" id="BSXW01012460">
    <property type="protein sequence ID" value="GMF65302.1"/>
    <property type="molecule type" value="Genomic_DNA"/>
</dbReference>